<dbReference type="EMBL" id="VANU01000002">
    <property type="protein sequence ID" value="TLP39128.1"/>
    <property type="molecule type" value="Genomic_DNA"/>
</dbReference>
<keyword evidence="1" id="KW-0812">Transmembrane</keyword>
<name>A0A5R8Y256_9BACT</name>
<evidence type="ECO:0000256" key="1">
    <source>
        <dbReference type="SAM" id="Phobius"/>
    </source>
</evidence>
<keyword evidence="1" id="KW-1133">Transmembrane helix</keyword>
<dbReference type="AlphaFoldDB" id="A0A5R8Y256"/>
<sequence>MDFQIPLELISNLISVALLAALLYKYLQYKKKLDVLKGLDVLKNEKKLTSEDKEFIKKNLKDYKLAFENDQERIKIVYPVFILITGILFIYLSFQEAMIHLNLVVVAYIYLHISKLHNRNFYNFLKELSNNID</sequence>
<dbReference type="OrthoDB" id="5365783at2"/>
<evidence type="ECO:0000313" key="3">
    <source>
        <dbReference type="Proteomes" id="UP000308901"/>
    </source>
</evidence>
<keyword evidence="3" id="KW-1185">Reference proteome</keyword>
<protein>
    <submittedName>
        <fullName evidence="2">Uncharacterized protein</fullName>
    </submittedName>
</protein>
<proteinExistence type="predicted"/>
<reference evidence="2 3" key="1">
    <citation type="submission" date="2019-05" db="EMBL/GenBank/DDBJ databases">
        <title>Arcobacter sp. nov., isolated from sea sediment.</title>
        <authorList>
            <person name="Kim W."/>
        </authorList>
    </citation>
    <scope>NUCLEOTIDE SEQUENCE [LARGE SCALE GENOMIC DNA]</scope>
    <source>
        <strain evidence="2 3">CAU 1517</strain>
    </source>
</reference>
<dbReference type="Proteomes" id="UP000308901">
    <property type="component" value="Unassembled WGS sequence"/>
</dbReference>
<accession>A0A5R8Y256</accession>
<evidence type="ECO:0000313" key="2">
    <source>
        <dbReference type="EMBL" id="TLP39128.1"/>
    </source>
</evidence>
<gene>
    <name evidence="2" type="ORF">FDK22_04445</name>
</gene>
<keyword evidence="1" id="KW-0472">Membrane</keyword>
<comment type="caution">
    <text evidence="2">The sequence shown here is derived from an EMBL/GenBank/DDBJ whole genome shotgun (WGS) entry which is preliminary data.</text>
</comment>
<feature type="transmembrane region" description="Helical" evidence="1">
    <location>
        <begin position="97"/>
        <end position="113"/>
    </location>
</feature>
<feature type="transmembrane region" description="Helical" evidence="1">
    <location>
        <begin position="74"/>
        <end position="91"/>
    </location>
</feature>
<feature type="transmembrane region" description="Helical" evidence="1">
    <location>
        <begin position="6"/>
        <end position="27"/>
    </location>
</feature>
<organism evidence="2 3">
    <name type="scientific">Arcobacter arenosus</name>
    <dbReference type="NCBI Taxonomy" id="2576037"/>
    <lineage>
        <taxon>Bacteria</taxon>
        <taxon>Pseudomonadati</taxon>
        <taxon>Campylobacterota</taxon>
        <taxon>Epsilonproteobacteria</taxon>
        <taxon>Campylobacterales</taxon>
        <taxon>Arcobacteraceae</taxon>
        <taxon>Arcobacter</taxon>
    </lineage>
</organism>
<dbReference type="RefSeq" id="WP_138151712.1">
    <property type="nucleotide sequence ID" value="NZ_VANU01000002.1"/>
</dbReference>